<feature type="signal peptide" evidence="2">
    <location>
        <begin position="1"/>
        <end position="27"/>
    </location>
</feature>
<feature type="region of interest" description="Disordered" evidence="1">
    <location>
        <begin position="259"/>
        <end position="459"/>
    </location>
</feature>
<evidence type="ECO:0000313" key="4">
    <source>
        <dbReference type="Proteomes" id="UP000199663"/>
    </source>
</evidence>
<proteinExistence type="predicted"/>
<reference evidence="3 4" key="1">
    <citation type="submission" date="2016-10" db="EMBL/GenBank/DDBJ databases">
        <authorList>
            <person name="Varghese N."/>
            <person name="Submissions S."/>
        </authorList>
    </citation>
    <scope>NUCLEOTIDE SEQUENCE [LARGE SCALE GENOMIC DNA]</scope>
    <source>
        <strain evidence="3 4">DSM 17997</strain>
    </source>
</reference>
<feature type="chain" id="PRO_5047159337" evidence="2">
    <location>
        <begin position="28"/>
        <end position="459"/>
    </location>
</feature>
<feature type="compositionally biased region" description="Low complexity" evidence="1">
    <location>
        <begin position="272"/>
        <end position="283"/>
    </location>
</feature>
<feature type="compositionally biased region" description="Polar residues" evidence="1">
    <location>
        <begin position="299"/>
        <end position="415"/>
    </location>
</feature>
<accession>A0A1H3SYE7</accession>
<protein>
    <submittedName>
        <fullName evidence="3">Uncharacterized protein</fullName>
    </submittedName>
</protein>
<name>A0A1H3SYE7_9BACT</name>
<feature type="compositionally biased region" description="Gly residues" evidence="1">
    <location>
        <begin position="429"/>
        <end position="459"/>
    </location>
</feature>
<dbReference type="EMBL" id="FNQC01000014">
    <property type="protein sequence ID" value="SDZ42525.1"/>
    <property type="molecule type" value="Genomic_DNA"/>
</dbReference>
<dbReference type="Proteomes" id="UP000199663">
    <property type="component" value="Unassembled WGS sequence"/>
</dbReference>
<evidence type="ECO:0000313" key="3">
    <source>
        <dbReference type="EMBL" id="SDZ42525.1"/>
    </source>
</evidence>
<organism evidence="3 4">
    <name type="scientific">Rhodonellum ikkaensis</name>
    <dbReference type="NCBI Taxonomy" id="336829"/>
    <lineage>
        <taxon>Bacteria</taxon>
        <taxon>Pseudomonadati</taxon>
        <taxon>Bacteroidota</taxon>
        <taxon>Cytophagia</taxon>
        <taxon>Cytophagales</taxon>
        <taxon>Cytophagaceae</taxon>
        <taxon>Rhodonellum</taxon>
    </lineage>
</organism>
<keyword evidence="4" id="KW-1185">Reference proteome</keyword>
<dbReference type="RefSeq" id="WP_026333775.1">
    <property type="nucleotide sequence ID" value="NZ_FNQC01000014.1"/>
</dbReference>
<feature type="compositionally biased region" description="Low complexity" evidence="1">
    <location>
        <begin position="416"/>
        <end position="428"/>
    </location>
</feature>
<evidence type="ECO:0000256" key="1">
    <source>
        <dbReference type="SAM" id="MobiDB-lite"/>
    </source>
</evidence>
<evidence type="ECO:0000256" key="2">
    <source>
        <dbReference type="SAM" id="SignalP"/>
    </source>
</evidence>
<comment type="caution">
    <text evidence="3">The sequence shown here is derived from an EMBL/GenBank/DDBJ whole genome shotgun (WGS) entry which is preliminary data.</text>
</comment>
<gene>
    <name evidence="3" type="ORF">SAMN05444412_11420</name>
</gene>
<dbReference type="PROSITE" id="PS51257">
    <property type="entry name" value="PROKAR_LIPOPROTEIN"/>
    <property type="match status" value="1"/>
</dbReference>
<sequence>MKKLNTFAVLGAGLIVMLSSCSTSYNAMKGETDDLYFMASDANLATEFAVNNNNPQNFQSLKNVNSAEFEKENFSARNVNPEYIAKYQAEQNAGSENETVYFDEADAQANQGNINVYNNYSSNAGNFNSGFGNPWMMNSMFMGGFSPFGMGMGMGMMSPFGMGFYDPFWGPSMGMGMMSPFGFRPGFNLSIGMGFGFGNPWMRRGFGMGFYDPFFGGFGHGMAFGGMYPGYGFGGFGRPIFVLPGSEFNNRQIVRGARPTRGAGLATTTSRANAAAVPSTSRAAARRDATSSRSLTSTPNARQSSRDFGNSQNDYYGNSRSRVAGTTSAAPSTRNVGSAAMSRTGSRVGTTNTAPNTRNMAPNTRNTRSTYGTTPSRGSSPSYNRNASPSYNRSTSPTNRTVAPSRSGNSTPTRNSSPSYSAPSRSTGGSVGGGSVGGGRSSSGGGGASSGGSRGGRGN</sequence>
<keyword evidence="2" id="KW-0732">Signal</keyword>